<organism evidence="2 3">
    <name type="scientific">Pelagibacter phage HTVC019P</name>
    <dbReference type="NCBI Taxonomy" id="1283079"/>
    <lineage>
        <taxon>Viruses</taxon>
        <taxon>Duplodnaviria</taxon>
        <taxon>Heunggongvirae</taxon>
        <taxon>Uroviricota</taxon>
        <taxon>Caudoviricetes</taxon>
        <taxon>Autographivirales</taxon>
        <taxon>Pelagivirus</taxon>
        <taxon>Pelagivirus HTVC019P</taxon>
    </lineage>
</organism>
<reference evidence="2 3" key="1">
    <citation type="journal article" date="2013" name="Nature">
        <title>Abundant SAR11 viruses in the ocean.</title>
        <authorList>
            <person name="Zhao Y."/>
            <person name="Temperton B."/>
            <person name="Thrash J.C."/>
            <person name="Schwalbach M.S."/>
            <person name="Vergin K.L."/>
            <person name="Landry Z.C."/>
            <person name="Ellisman M."/>
            <person name="Deerinck T."/>
            <person name="Sullivan M.B."/>
            <person name="Giovannoni S.J."/>
        </authorList>
    </citation>
    <scope>NUCLEOTIDE SEQUENCE [LARGE SCALE GENOMIC DNA]</scope>
</reference>
<evidence type="ECO:0000313" key="2">
    <source>
        <dbReference type="EMBL" id="AGE60590.1"/>
    </source>
</evidence>
<protein>
    <submittedName>
        <fullName evidence="2">Single-stranded DNA-binding protein</fullName>
    </submittedName>
</protein>
<evidence type="ECO:0000313" key="3">
    <source>
        <dbReference type="Proteomes" id="UP000011295"/>
    </source>
</evidence>
<dbReference type="GeneID" id="14697543"/>
<name>M1IPQ2_9CAUD</name>
<dbReference type="KEGG" id="vg:14697543"/>
<keyword evidence="2" id="KW-0238">DNA-binding</keyword>
<dbReference type="GO" id="GO:0003677">
    <property type="term" value="F:DNA binding"/>
    <property type="evidence" value="ECO:0007669"/>
    <property type="project" value="UniProtKB-KW"/>
</dbReference>
<proteinExistence type="predicted"/>
<dbReference type="SUPFAM" id="SSF50249">
    <property type="entry name" value="Nucleic acid-binding proteins"/>
    <property type="match status" value="1"/>
</dbReference>
<evidence type="ECO:0000259" key="1">
    <source>
        <dbReference type="Pfam" id="PF21265"/>
    </source>
</evidence>
<accession>M1IPQ2</accession>
<dbReference type="Gene3D" id="2.40.50.140">
    <property type="entry name" value="Nucleic acid-binding proteins"/>
    <property type="match status" value="1"/>
</dbReference>
<dbReference type="InterPro" id="IPR012340">
    <property type="entry name" value="NA-bd_OB-fold"/>
</dbReference>
<dbReference type="EMBL" id="KC465901">
    <property type="protein sequence ID" value="AGE60590.1"/>
    <property type="molecule type" value="Genomic_DNA"/>
</dbReference>
<dbReference type="InterPro" id="IPR049476">
    <property type="entry name" value="SBB_BPT7"/>
</dbReference>
<dbReference type="Proteomes" id="UP000011295">
    <property type="component" value="Segment"/>
</dbReference>
<dbReference type="Pfam" id="PF21265">
    <property type="entry name" value="SBB_T7"/>
    <property type="match status" value="1"/>
</dbReference>
<keyword evidence="3" id="KW-1185">Reference proteome</keyword>
<sequence>MSKQTYNKIVTPVGVSQYCWLNTPDIKFDKENGGHFKTNLILKGSDAQSLIKSIKDEMKTSLEMAKEKSKGKEPKTANMPFEEEYVEETVDGKKVMKPTGNIIFKFKAKAKIMMKSGDVIDIKIPIFDSKGTPMKEQVWSGSEMKISADMIPYYTAMAGAGVSLRLKAVQITKLVEGGAGAGAKGHGFEEIKDGYVAPEVETFENEVQPSNTDF</sequence>
<dbReference type="RefSeq" id="YP_007517820.1">
    <property type="nucleotide sequence ID" value="NC_020483.1"/>
</dbReference>
<feature type="domain" description="Single-stranded DNA-binding protein BPT7" evidence="1">
    <location>
        <begin position="16"/>
        <end position="174"/>
    </location>
</feature>